<feature type="domain" description="Spore coat protein U/FanG" evidence="2">
    <location>
        <begin position="182"/>
        <end position="315"/>
    </location>
</feature>
<accession>A0A427V8R4</accession>
<dbReference type="InterPro" id="IPR053167">
    <property type="entry name" value="Spore_coat_component"/>
</dbReference>
<reference evidence="3 4" key="1">
    <citation type="submission" date="2018-10" db="EMBL/GenBank/DDBJ databases">
        <title>Transmission dynamics of multidrug resistant bacteria on intensive care unit surfaces.</title>
        <authorList>
            <person name="D'Souza A.W."/>
            <person name="Potter R.F."/>
            <person name="Wallace M."/>
            <person name="Shupe A."/>
            <person name="Patel S."/>
            <person name="Sun S."/>
            <person name="Gul D."/>
            <person name="Kwon J.H."/>
            <person name="Andleeb S."/>
            <person name="Burnham C.-A.D."/>
            <person name="Dantas G."/>
        </authorList>
    </citation>
    <scope>NUCLEOTIDE SEQUENCE [LARGE SCALE GENOMIC DNA]</scope>
    <source>
        <strain evidence="3 4">AS_373</strain>
    </source>
</reference>
<dbReference type="EMBL" id="RHXB01000001">
    <property type="protein sequence ID" value="RSE29133.1"/>
    <property type="molecule type" value="Genomic_DNA"/>
</dbReference>
<gene>
    <name evidence="3" type="ORF">EGT71_01040</name>
</gene>
<evidence type="ECO:0000313" key="3">
    <source>
        <dbReference type="EMBL" id="RSE29133.1"/>
    </source>
</evidence>
<keyword evidence="1" id="KW-0732">Signal</keyword>
<dbReference type="InterPro" id="IPR007893">
    <property type="entry name" value="Spore_coat_U/FanG"/>
</dbReference>
<dbReference type="PANTHER" id="PTHR37089:SF1">
    <property type="entry name" value="MEMBRANE PROTEIN"/>
    <property type="match status" value="1"/>
</dbReference>
<feature type="signal peptide" evidence="1">
    <location>
        <begin position="1"/>
        <end position="19"/>
    </location>
</feature>
<evidence type="ECO:0000259" key="2">
    <source>
        <dbReference type="Pfam" id="PF05229"/>
    </source>
</evidence>
<evidence type="ECO:0000256" key="1">
    <source>
        <dbReference type="SAM" id="SignalP"/>
    </source>
</evidence>
<dbReference type="SMART" id="SM00972">
    <property type="entry name" value="SCPU"/>
    <property type="match status" value="2"/>
</dbReference>
<name>A0A427V8R4_9ENTR</name>
<comment type="caution">
    <text evidence="3">The sequence shown here is derived from an EMBL/GenBank/DDBJ whole genome shotgun (WGS) entry which is preliminary data.</text>
</comment>
<dbReference type="PANTHER" id="PTHR37089">
    <property type="entry name" value="PROTEIN U-RELATED"/>
    <property type="match status" value="1"/>
</dbReference>
<dbReference type="Proteomes" id="UP000275331">
    <property type="component" value="Unassembled WGS sequence"/>
</dbReference>
<feature type="domain" description="Spore coat protein U/FanG" evidence="2">
    <location>
        <begin position="11"/>
        <end position="152"/>
    </location>
</feature>
<evidence type="ECO:0000313" key="4">
    <source>
        <dbReference type="Proteomes" id="UP000275331"/>
    </source>
</evidence>
<protein>
    <submittedName>
        <fullName evidence="3">SCPU domain-containing protein</fullName>
    </submittedName>
</protein>
<dbReference type="Pfam" id="PF05229">
    <property type="entry name" value="SCPU"/>
    <property type="match status" value="2"/>
</dbReference>
<dbReference type="OrthoDB" id="8901110at2"/>
<dbReference type="AlphaFoldDB" id="A0A427V8R4"/>
<feature type="chain" id="PRO_5019285747" evidence="1">
    <location>
        <begin position="20"/>
        <end position="319"/>
    </location>
</feature>
<proteinExistence type="predicted"/>
<sequence>MMRLLLLIILLASSAAAQADCRVTNNNAAFGTQTSFTVNSTVLNTTSVVTLNCDKVLNLLNNDNVTITLLNATSSAGTRAALRNTTNPASTDLIPIQLCVQSGCPAGSEIPVSGNYRFNAGVLLGLLNSQTYNFPLFIRTVNGQNVSAGLWQVNLTLRVNFNICAVGVAVCLTLQTGTVDITTQITLSVTNDCIAIAAPTINFNSAPLVKDFAPVSQSISITCTKGSVYSVGINNGLYPSSNVRNMASGANRLSYEIFKGSSINRWGVSGTERWASADSSQLSTDGLLRTYNYTARILATQNTPPAGNYSDTLVVDIAF</sequence>
<dbReference type="RefSeq" id="WP_125292183.1">
    <property type="nucleotide sequence ID" value="NZ_RHWZ01000002.1"/>
</dbReference>
<organism evidence="3 4">
    <name type="scientific">Atlantibacter subterraneus</name>
    <dbReference type="NCBI Taxonomy" id="255519"/>
    <lineage>
        <taxon>Bacteria</taxon>
        <taxon>Pseudomonadati</taxon>
        <taxon>Pseudomonadota</taxon>
        <taxon>Gammaproteobacteria</taxon>
        <taxon>Enterobacterales</taxon>
        <taxon>Enterobacteriaceae</taxon>
        <taxon>Atlantibacter</taxon>
    </lineage>
</organism>